<evidence type="ECO:0000313" key="1">
    <source>
        <dbReference type="EMBL" id="KKQ89910.1"/>
    </source>
</evidence>
<organism evidence="1 2">
    <name type="scientific">Candidatus Curtissbacteria bacterium GW2011_GWC2_38_9</name>
    <dbReference type="NCBI Taxonomy" id="1618414"/>
    <lineage>
        <taxon>Bacteria</taxon>
        <taxon>Candidatus Curtissiibacteriota</taxon>
    </lineage>
</organism>
<evidence type="ECO:0000313" key="2">
    <source>
        <dbReference type="Proteomes" id="UP000034893"/>
    </source>
</evidence>
<protein>
    <submittedName>
        <fullName evidence="1">Uncharacterized protein</fullName>
    </submittedName>
</protein>
<dbReference type="AlphaFoldDB" id="A0A0G0LPL1"/>
<name>A0A0G0LPL1_9BACT</name>
<sequence>MKILKSVKQGEVFSHWERVEKISIWNRQDIVLPLLAYNDLVWNITEIEDADINKIFICSSDDWLQDGLCIPDFRLGTAIANYKKSDFSSGKYADIKAKENIFEKDLNELDTKLILVADNPEGPYTLIEGCKRSVALGNLGKLASIKVYLGVSSYIRTYVWARYMYKYGIEKTV</sequence>
<dbReference type="EMBL" id="LBVP01000006">
    <property type="protein sequence ID" value="KKQ89910.1"/>
    <property type="molecule type" value="Genomic_DNA"/>
</dbReference>
<gene>
    <name evidence="1" type="ORF">UT12_C0006G0018</name>
</gene>
<dbReference type="PATRIC" id="fig|1618414.3.peg.187"/>
<reference evidence="1 2" key="1">
    <citation type="journal article" date="2015" name="Nature">
        <title>rRNA introns, odd ribosomes, and small enigmatic genomes across a large radiation of phyla.</title>
        <authorList>
            <person name="Brown C.T."/>
            <person name="Hug L.A."/>
            <person name="Thomas B.C."/>
            <person name="Sharon I."/>
            <person name="Castelle C.J."/>
            <person name="Singh A."/>
            <person name="Wilkins M.J."/>
            <person name="Williams K.H."/>
            <person name="Banfield J.F."/>
        </authorList>
    </citation>
    <scope>NUCLEOTIDE SEQUENCE [LARGE SCALE GENOMIC DNA]</scope>
</reference>
<dbReference type="Proteomes" id="UP000034893">
    <property type="component" value="Unassembled WGS sequence"/>
</dbReference>
<accession>A0A0G0LPL1</accession>
<proteinExistence type="predicted"/>
<comment type="caution">
    <text evidence="1">The sequence shown here is derived from an EMBL/GenBank/DDBJ whole genome shotgun (WGS) entry which is preliminary data.</text>
</comment>